<name>A0A6A7C2V7_9PEZI</name>
<organism evidence="6 7">
    <name type="scientific">Piedraia hortae CBS 480.64</name>
    <dbReference type="NCBI Taxonomy" id="1314780"/>
    <lineage>
        <taxon>Eukaryota</taxon>
        <taxon>Fungi</taxon>
        <taxon>Dikarya</taxon>
        <taxon>Ascomycota</taxon>
        <taxon>Pezizomycotina</taxon>
        <taxon>Dothideomycetes</taxon>
        <taxon>Dothideomycetidae</taxon>
        <taxon>Capnodiales</taxon>
        <taxon>Piedraiaceae</taxon>
        <taxon>Piedraia</taxon>
    </lineage>
</organism>
<dbReference type="PANTHER" id="PTHR11782:SF121">
    <property type="entry name" value="NUCLEOSIDE-DIPHOSPHATASE MIG-23"/>
    <property type="match status" value="1"/>
</dbReference>
<keyword evidence="4" id="KW-0547">Nucleotide-binding</keyword>
<reference evidence="6" key="1">
    <citation type="journal article" date="2020" name="Stud. Mycol.">
        <title>101 Dothideomycetes genomes: a test case for predicting lifestyles and emergence of pathogens.</title>
        <authorList>
            <person name="Haridas S."/>
            <person name="Albert R."/>
            <person name="Binder M."/>
            <person name="Bloem J."/>
            <person name="Labutti K."/>
            <person name="Salamov A."/>
            <person name="Andreopoulos B."/>
            <person name="Baker S."/>
            <person name="Barry K."/>
            <person name="Bills G."/>
            <person name="Bluhm B."/>
            <person name="Cannon C."/>
            <person name="Castanera R."/>
            <person name="Culley D."/>
            <person name="Daum C."/>
            <person name="Ezra D."/>
            <person name="Gonzalez J."/>
            <person name="Henrissat B."/>
            <person name="Kuo A."/>
            <person name="Liang C."/>
            <person name="Lipzen A."/>
            <person name="Lutzoni F."/>
            <person name="Magnuson J."/>
            <person name="Mondo S."/>
            <person name="Nolan M."/>
            <person name="Ohm R."/>
            <person name="Pangilinan J."/>
            <person name="Park H.-J."/>
            <person name="Ramirez L."/>
            <person name="Alfaro M."/>
            <person name="Sun H."/>
            <person name="Tritt A."/>
            <person name="Yoshinaga Y."/>
            <person name="Zwiers L.-H."/>
            <person name="Turgeon B."/>
            <person name="Goodwin S."/>
            <person name="Spatafora J."/>
            <person name="Crous P."/>
            <person name="Grigoriev I."/>
        </authorList>
    </citation>
    <scope>NUCLEOTIDE SEQUENCE</scope>
    <source>
        <strain evidence="6">CBS 480.64</strain>
    </source>
</reference>
<dbReference type="AlphaFoldDB" id="A0A6A7C2V7"/>
<dbReference type="GO" id="GO:0005794">
    <property type="term" value="C:Golgi apparatus"/>
    <property type="evidence" value="ECO:0007669"/>
    <property type="project" value="UniProtKB-ARBA"/>
</dbReference>
<evidence type="ECO:0000313" key="7">
    <source>
        <dbReference type="Proteomes" id="UP000799421"/>
    </source>
</evidence>
<protein>
    <submittedName>
        <fullName evidence="6">Nucleoside phosphatase GDA1/CD39</fullName>
    </submittedName>
</protein>
<dbReference type="Pfam" id="PF01150">
    <property type="entry name" value="GDA1_CD39"/>
    <property type="match status" value="1"/>
</dbReference>
<evidence type="ECO:0000256" key="1">
    <source>
        <dbReference type="ARBA" id="ARBA00009283"/>
    </source>
</evidence>
<dbReference type="GO" id="GO:0005524">
    <property type="term" value="F:ATP binding"/>
    <property type="evidence" value="ECO:0007669"/>
    <property type="project" value="UniProtKB-KW"/>
</dbReference>
<feature type="binding site" evidence="4">
    <location>
        <begin position="159"/>
        <end position="163"/>
    </location>
    <ligand>
        <name>ATP</name>
        <dbReference type="ChEBI" id="CHEBI:30616"/>
    </ligand>
</feature>
<dbReference type="OrthoDB" id="6372431at2759"/>
<dbReference type="GO" id="GO:0046036">
    <property type="term" value="P:CTP metabolic process"/>
    <property type="evidence" value="ECO:0007669"/>
    <property type="project" value="TreeGrafter"/>
</dbReference>
<evidence type="ECO:0000256" key="5">
    <source>
        <dbReference type="RuleBase" id="RU003833"/>
    </source>
</evidence>
<sequence>KHRYGIVLDAGSSGTRIYVYKWETTGVEDRLPHITTHKKWRMKVHPGISSVSSGNVATYLQPLLDLARDVVPPEQASQTPIFLLATAGMRLLAEEQSNALLEETCSFLKTSSFWLPDCNRHVRIIPGETEGLYGWIAANYLLGGLDAGNRTFGFLDMGGASAQIAFAPNATESAKHSNDLTLLRLRTMAGKMHEYRIFITTWLGFGANEARRRYVDGLKEATPEGVVLDPCLPVGLSVDGLEGTGQFAECLNKTYPLLEKDTVCLDEPCLINGQHTPAVDFGINRFVGVSEYWHTTHDVFAKDKAFDLASYQKQAHDFCSRDWKDIMVDVGEHKWGKKVDNQTVANICFKASWVMNMLHEGIGIPRMGLETSPTHKNTTKAVLDQAAHRGFIEPFQAIDEIDGTEVSWTLGKIVIYASS</sequence>
<dbReference type="Gene3D" id="3.30.420.150">
    <property type="entry name" value="Exopolyphosphatase. Domain 2"/>
    <property type="match status" value="1"/>
</dbReference>
<dbReference type="PANTHER" id="PTHR11782">
    <property type="entry name" value="ADENOSINE/GUANOSINE DIPHOSPHATASE"/>
    <property type="match status" value="1"/>
</dbReference>
<keyword evidence="7" id="KW-1185">Reference proteome</keyword>
<keyword evidence="2 5" id="KW-0378">Hydrolase</keyword>
<dbReference type="GO" id="GO:0004382">
    <property type="term" value="F:GDP phosphatase activity"/>
    <property type="evidence" value="ECO:0007669"/>
    <property type="project" value="TreeGrafter"/>
</dbReference>
<dbReference type="EMBL" id="MU005970">
    <property type="protein sequence ID" value="KAF2861841.1"/>
    <property type="molecule type" value="Genomic_DNA"/>
</dbReference>
<keyword evidence="4" id="KW-0067">ATP-binding</keyword>
<evidence type="ECO:0000256" key="3">
    <source>
        <dbReference type="PIRSR" id="PIRSR600407-1"/>
    </source>
</evidence>
<comment type="similarity">
    <text evidence="1 5">Belongs to the GDA1/CD39 NTPase family.</text>
</comment>
<evidence type="ECO:0000256" key="2">
    <source>
        <dbReference type="ARBA" id="ARBA00022801"/>
    </source>
</evidence>
<dbReference type="GO" id="GO:0045134">
    <property type="term" value="F:UDP phosphatase activity"/>
    <property type="evidence" value="ECO:0007669"/>
    <property type="project" value="TreeGrafter"/>
</dbReference>
<gene>
    <name evidence="6" type="ORF">K470DRAFT_193696</name>
</gene>
<feature type="active site" description="Proton acceptor" evidence="3">
    <location>
        <position position="130"/>
    </location>
</feature>
<dbReference type="PROSITE" id="PS01238">
    <property type="entry name" value="GDA1_CD39_NTPASE"/>
    <property type="match status" value="1"/>
</dbReference>
<accession>A0A6A7C2V7</accession>
<dbReference type="GO" id="GO:0017111">
    <property type="term" value="F:ribonucleoside triphosphate phosphatase activity"/>
    <property type="evidence" value="ECO:0007669"/>
    <property type="project" value="TreeGrafter"/>
</dbReference>
<feature type="non-terminal residue" evidence="6">
    <location>
        <position position="419"/>
    </location>
</feature>
<evidence type="ECO:0000313" key="6">
    <source>
        <dbReference type="EMBL" id="KAF2861841.1"/>
    </source>
</evidence>
<evidence type="ECO:0000256" key="4">
    <source>
        <dbReference type="PIRSR" id="PIRSR600407-2"/>
    </source>
</evidence>
<dbReference type="Gene3D" id="3.30.420.40">
    <property type="match status" value="1"/>
</dbReference>
<dbReference type="InterPro" id="IPR000407">
    <property type="entry name" value="GDA1_CD39_NTPase"/>
</dbReference>
<feature type="non-terminal residue" evidence="6">
    <location>
        <position position="1"/>
    </location>
</feature>
<proteinExistence type="inferred from homology"/>
<dbReference type="Proteomes" id="UP000799421">
    <property type="component" value="Unassembled WGS sequence"/>
</dbReference>
<dbReference type="GO" id="GO:0006256">
    <property type="term" value="P:UDP catabolic process"/>
    <property type="evidence" value="ECO:0007669"/>
    <property type="project" value="TreeGrafter"/>
</dbReference>
<dbReference type="GO" id="GO:0016020">
    <property type="term" value="C:membrane"/>
    <property type="evidence" value="ECO:0007669"/>
    <property type="project" value="TreeGrafter"/>
</dbReference>